<dbReference type="Ensembl" id="ENSCSAVT00000019687.1">
    <property type="protein sequence ID" value="ENSCSAVP00000019477.1"/>
    <property type="gene ID" value="ENSCSAVG00000011419.1"/>
</dbReference>
<reference evidence="1" key="2">
    <citation type="submission" date="2025-08" db="UniProtKB">
        <authorList>
            <consortium name="Ensembl"/>
        </authorList>
    </citation>
    <scope>IDENTIFICATION</scope>
</reference>
<evidence type="ECO:0000313" key="1">
    <source>
        <dbReference type="Ensembl" id="ENSCSAVP00000019477.1"/>
    </source>
</evidence>
<dbReference type="InParanoid" id="H2ZPG1"/>
<accession>H2ZPG1</accession>
<protein>
    <submittedName>
        <fullName evidence="1">Uncharacterized protein</fullName>
    </submittedName>
</protein>
<name>H2ZPG1_CIOSA</name>
<reference evidence="1" key="3">
    <citation type="submission" date="2025-09" db="UniProtKB">
        <authorList>
            <consortium name="Ensembl"/>
        </authorList>
    </citation>
    <scope>IDENTIFICATION</scope>
</reference>
<proteinExistence type="predicted"/>
<dbReference type="HOGENOM" id="CLU_2612117_0_0_1"/>
<evidence type="ECO:0000313" key="2">
    <source>
        <dbReference type="Proteomes" id="UP000007875"/>
    </source>
</evidence>
<keyword evidence="2" id="KW-1185">Reference proteome</keyword>
<dbReference type="Proteomes" id="UP000007875">
    <property type="component" value="Unassembled WGS sequence"/>
</dbReference>
<sequence>MATSPRDEALANHINQLWTDQLDSSSMKAYQIMHGLLSEDPNKPNTFTVVDESNNEFFRSRQTEIVYKEYMKIPESIVP</sequence>
<dbReference type="AlphaFoldDB" id="H2ZPG1"/>
<reference evidence="2" key="1">
    <citation type="submission" date="2003-08" db="EMBL/GenBank/DDBJ databases">
        <authorList>
            <person name="Birren B."/>
            <person name="Nusbaum C."/>
            <person name="Abebe A."/>
            <person name="Abouelleil A."/>
            <person name="Adekoya E."/>
            <person name="Ait-zahra M."/>
            <person name="Allen N."/>
            <person name="Allen T."/>
            <person name="An P."/>
            <person name="Anderson M."/>
            <person name="Anderson S."/>
            <person name="Arachchi H."/>
            <person name="Armbruster J."/>
            <person name="Bachantsang P."/>
            <person name="Baldwin J."/>
            <person name="Barry A."/>
            <person name="Bayul T."/>
            <person name="Blitshsteyn B."/>
            <person name="Bloom T."/>
            <person name="Blye J."/>
            <person name="Boguslavskiy L."/>
            <person name="Borowsky M."/>
            <person name="Boukhgalter B."/>
            <person name="Brunache A."/>
            <person name="Butler J."/>
            <person name="Calixte N."/>
            <person name="Calvo S."/>
            <person name="Camarata J."/>
            <person name="Campo K."/>
            <person name="Chang J."/>
            <person name="Cheshatsang Y."/>
            <person name="Citroen M."/>
            <person name="Collymore A."/>
            <person name="Considine T."/>
            <person name="Cook A."/>
            <person name="Cooke P."/>
            <person name="Corum B."/>
            <person name="Cuomo C."/>
            <person name="David R."/>
            <person name="Dawoe T."/>
            <person name="Degray S."/>
            <person name="Dodge S."/>
            <person name="Dooley K."/>
            <person name="Dorje P."/>
            <person name="Dorjee K."/>
            <person name="Dorris L."/>
            <person name="Duffey N."/>
            <person name="Dupes A."/>
            <person name="Elkins T."/>
            <person name="Engels R."/>
            <person name="Erickson J."/>
            <person name="Farina A."/>
            <person name="Faro S."/>
            <person name="Ferreira P."/>
            <person name="Fischer H."/>
            <person name="Fitzgerald M."/>
            <person name="Foley K."/>
            <person name="Gage D."/>
            <person name="Galagan J."/>
            <person name="Gearin G."/>
            <person name="Gnerre S."/>
            <person name="Gnirke A."/>
            <person name="Goyette A."/>
            <person name="Graham J."/>
            <person name="Grandbois E."/>
            <person name="Gyaltsen K."/>
            <person name="Hafez N."/>
            <person name="Hagopian D."/>
            <person name="Hagos B."/>
            <person name="Hall J."/>
            <person name="Hatcher B."/>
            <person name="Heller A."/>
            <person name="Higgins H."/>
            <person name="Honan T."/>
            <person name="Horn A."/>
            <person name="Houde N."/>
            <person name="Hughes L."/>
            <person name="Hulme W."/>
            <person name="Husby E."/>
            <person name="Iliev I."/>
            <person name="Jaffe D."/>
            <person name="Jones C."/>
            <person name="Kamal M."/>
            <person name="Kamat A."/>
            <person name="Kamvysselis M."/>
            <person name="Karlsson E."/>
            <person name="Kells C."/>
            <person name="Kieu A."/>
            <person name="Kisner P."/>
            <person name="Kodira C."/>
            <person name="Kulbokas E."/>
            <person name="Labutti K."/>
            <person name="Lama D."/>
            <person name="Landers T."/>
            <person name="Leger J."/>
            <person name="Levine S."/>
            <person name="Lewis D."/>
            <person name="Lewis T."/>
            <person name="Lindblad-toh K."/>
            <person name="Liu X."/>
            <person name="Lokyitsang T."/>
            <person name="Lokyitsang Y."/>
            <person name="Lucien O."/>
            <person name="Lui A."/>
            <person name="Ma L.J."/>
            <person name="Mabbitt R."/>
            <person name="Macdonald J."/>
            <person name="Maclean C."/>
            <person name="Major J."/>
            <person name="Manning J."/>
            <person name="Marabella R."/>
            <person name="Maru K."/>
            <person name="Matthews C."/>
            <person name="Mauceli E."/>
            <person name="Mccarthy M."/>
            <person name="Mcdonough S."/>
            <person name="Mcghee T."/>
            <person name="Meldrim J."/>
            <person name="Meneus L."/>
            <person name="Mesirov J."/>
            <person name="Mihalev A."/>
            <person name="Mihova T."/>
            <person name="Mikkelsen T."/>
            <person name="Mlenga V."/>
            <person name="Moru K."/>
            <person name="Mozes J."/>
            <person name="Mulrain L."/>
            <person name="Munson G."/>
            <person name="Naylor J."/>
            <person name="Newes C."/>
            <person name="Nguyen C."/>
            <person name="Nguyen N."/>
            <person name="Nguyen T."/>
            <person name="Nicol R."/>
            <person name="Nielsen C."/>
            <person name="Nizzari M."/>
            <person name="Norbu C."/>
            <person name="Norbu N."/>
            <person name="O'donnell P."/>
            <person name="Okoawo O."/>
            <person name="O'leary S."/>
            <person name="Omotosho B."/>
            <person name="O'neill K."/>
            <person name="Osman S."/>
            <person name="Parker S."/>
            <person name="Perrin D."/>
            <person name="Phunkhang P."/>
            <person name="Piqani B."/>
            <person name="Purcell S."/>
            <person name="Rachupka T."/>
            <person name="Ramasamy U."/>
            <person name="Rameau R."/>
            <person name="Ray V."/>
            <person name="Raymond C."/>
            <person name="Retta R."/>
            <person name="Richardson S."/>
            <person name="Rise C."/>
            <person name="Rodriguez J."/>
            <person name="Rogers J."/>
            <person name="Rogov P."/>
            <person name="Rutman M."/>
            <person name="Schupbach R."/>
            <person name="Seaman C."/>
            <person name="Settipalli S."/>
            <person name="Sharpe T."/>
            <person name="Sheridan J."/>
            <person name="Sherpa N."/>
            <person name="Shi J."/>
            <person name="Smirnov S."/>
            <person name="Smith C."/>
            <person name="Sougnez C."/>
            <person name="Spencer B."/>
            <person name="Stalker J."/>
            <person name="Stange-thomann N."/>
            <person name="Stavropoulos S."/>
            <person name="Stetson K."/>
            <person name="Stone C."/>
            <person name="Stone S."/>
            <person name="Stubbs M."/>
            <person name="Talamas J."/>
            <person name="Tchuinga P."/>
            <person name="Tenzing P."/>
            <person name="Tesfaye S."/>
            <person name="Theodore J."/>
            <person name="Thoulutsang Y."/>
            <person name="Topham K."/>
            <person name="Towey S."/>
            <person name="Tsamla T."/>
            <person name="Tsomo N."/>
            <person name="Vallee D."/>
            <person name="Vassiliev H."/>
            <person name="Venkataraman V."/>
            <person name="Vinson J."/>
            <person name="Vo A."/>
            <person name="Wade C."/>
            <person name="Wang S."/>
            <person name="Wangchuk T."/>
            <person name="Wangdi T."/>
            <person name="Whittaker C."/>
            <person name="Wilkinson J."/>
            <person name="Wu Y."/>
            <person name="Wyman D."/>
            <person name="Yadav S."/>
            <person name="Yang S."/>
            <person name="Yang X."/>
            <person name="Yeager S."/>
            <person name="Yee E."/>
            <person name="Young G."/>
            <person name="Zainoun J."/>
            <person name="Zembeck L."/>
            <person name="Zimmer A."/>
            <person name="Zody M."/>
            <person name="Lander E."/>
        </authorList>
    </citation>
    <scope>NUCLEOTIDE SEQUENCE [LARGE SCALE GENOMIC DNA]</scope>
</reference>
<organism evidence="1 2">
    <name type="scientific">Ciona savignyi</name>
    <name type="common">Pacific transparent sea squirt</name>
    <dbReference type="NCBI Taxonomy" id="51511"/>
    <lineage>
        <taxon>Eukaryota</taxon>
        <taxon>Metazoa</taxon>
        <taxon>Chordata</taxon>
        <taxon>Tunicata</taxon>
        <taxon>Ascidiacea</taxon>
        <taxon>Phlebobranchia</taxon>
        <taxon>Cionidae</taxon>
        <taxon>Ciona</taxon>
    </lineage>
</organism>